<keyword evidence="2" id="KW-1185">Reference proteome</keyword>
<sequence>MTAARIRRPGVLVSLEVDAGTVQRGDQLMIGGQAFTVQDMTTIARGAKRLEFATGESFTMRPTTILWAARRIDPRLSRWNRPRR</sequence>
<gene>
    <name evidence="1" type="ORF">RM590_09130</name>
</gene>
<reference evidence="2" key="1">
    <citation type="submission" date="2023-07" db="EMBL/GenBank/DDBJ databases">
        <title>30 novel species of actinomycetes from the DSMZ collection.</title>
        <authorList>
            <person name="Nouioui I."/>
        </authorList>
    </citation>
    <scope>NUCLEOTIDE SEQUENCE [LARGE SCALE GENOMIC DNA]</scope>
    <source>
        <strain evidence="2">DSM 44938</strain>
    </source>
</reference>
<organism evidence="1 2">
    <name type="scientific">Streptomyces litchfieldiae</name>
    <dbReference type="NCBI Taxonomy" id="3075543"/>
    <lineage>
        <taxon>Bacteria</taxon>
        <taxon>Bacillati</taxon>
        <taxon>Actinomycetota</taxon>
        <taxon>Actinomycetes</taxon>
        <taxon>Kitasatosporales</taxon>
        <taxon>Streptomycetaceae</taxon>
        <taxon>Streptomyces</taxon>
    </lineage>
</organism>
<dbReference type="EMBL" id="JAVREL010000004">
    <property type="protein sequence ID" value="MDT0342783.1"/>
    <property type="molecule type" value="Genomic_DNA"/>
</dbReference>
<proteinExistence type="predicted"/>
<evidence type="ECO:0000313" key="1">
    <source>
        <dbReference type="EMBL" id="MDT0342783.1"/>
    </source>
</evidence>
<dbReference type="RefSeq" id="WP_311703921.1">
    <property type="nucleotide sequence ID" value="NZ_JAVREL010000004.1"/>
</dbReference>
<name>A0ABU2MME9_9ACTN</name>
<evidence type="ECO:0000313" key="2">
    <source>
        <dbReference type="Proteomes" id="UP001183246"/>
    </source>
</evidence>
<dbReference type="Proteomes" id="UP001183246">
    <property type="component" value="Unassembled WGS sequence"/>
</dbReference>
<accession>A0ABU2MME9</accession>
<comment type="caution">
    <text evidence="1">The sequence shown here is derived from an EMBL/GenBank/DDBJ whole genome shotgun (WGS) entry which is preliminary data.</text>
</comment>
<protein>
    <submittedName>
        <fullName evidence="1">Uncharacterized protein</fullName>
    </submittedName>
</protein>